<dbReference type="STRING" id="641526.ADIWIN_1802"/>
<dbReference type="Proteomes" id="UP000014962">
    <property type="component" value="Unassembled WGS sequence"/>
</dbReference>
<evidence type="ECO:0000259" key="5">
    <source>
        <dbReference type="PROSITE" id="PS51352"/>
    </source>
</evidence>
<feature type="domain" description="Thioredoxin" evidence="5">
    <location>
        <begin position="300"/>
        <end position="462"/>
    </location>
</feature>
<evidence type="ECO:0000313" key="7">
    <source>
        <dbReference type="Proteomes" id="UP000014962"/>
    </source>
</evidence>
<sequence>MIKIIKHNAKFWGNKLYSLLLLLLLALLFNCKKNNKEIVKEEISNKINIENDSIYISVNFNQDGRAIINVPDALLHNYSLTFNNEKHEERRVTHVLSSAYSSMVVGYGVYISGQNKIENIKQNYLISKGNSRLVLEYDSEKYIFKHNSSNIDSITENYRRLRSKIFQTENKEIYQKELDSLYLFYNNLYTEKNNTKKVQLNDIYYFEKLQMINPLSEKVDHFIKTLSDPIASKTLRRLLFSYVENRINIFDYKNLNIINFSEEYINLLSIGVFSFLRFEDNKGNDKYPAATKWLKKTNLYSNNKIIIDKEIEPIDNEDFKKNLSQLQFFGKSDESIDFTNIIKQNQTDYYLIDFWATWCAPCIKGVKTMKEIDMPNNVSVISISIDKEKDKEKWRIKTKQLGQSISYWLDETDSDTKEFMKFIEMQSIPRYILIDKDMNLIDQAFYHPQEPQFLRKLKDVKNHKFW</sequence>
<dbReference type="InterPro" id="IPR050553">
    <property type="entry name" value="Thioredoxin_ResA/DsbE_sf"/>
</dbReference>
<dbReference type="PANTHER" id="PTHR42852:SF6">
    <property type="entry name" value="THIOL:DISULFIDE INTERCHANGE PROTEIN DSBE"/>
    <property type="match status" value="1"/>
</dbReference>
<dbReference type="PROSITE" id="PS51352">
    <property type="entry name" value="THIOREDOXIN_2"/>
    <property type="match status" value="1"/>
</dbReference>
<dbReference type="OrthoDB" id="1098640at2"/>
<accession>S7VSK6</accession>
<dbReference type="GO" id="GO:0017004">
    <property type="term" value="P:cytochrome complex assembly"/>
    <property type="evidence" value="ECO:0007669"/>
    <property type="project" value="UniProtKB-KW"/>
</dbReference>
<proteinExistence type="predicted"/>
<dbReference type="SUPFAM" id="SSF52833">
    <property type="entry name" value="Thioredoxin-like"/>
    <property type="match status" value="1"/>
</dbReference>
<evidence type="ECO:0000256" key="1">
    <source>
        <dbReference type="ARBA" id="ARBA00004196"/>
    </source>
</evidence>
<name>S7VSK6_9FLAO</name>
<dbReference type="EMBL" id="ATMR01000095">
    <property type="protein sequence ID" value="EPR73021.1"/>
    <property type="molecule type" value="Genomic_DNA"/>
</dbReference>
<evidence type="ECO:0000256" key="4">
    <source>
        <dbReference type="ARBA" id="ARBA00023284"/>
    </source>
</evidence>
<evidence type="ECO:0000256" key="3">
    <source>
        <dbReference type="ARBA" id="ARBA00023157"/>
    </source>
</evidence>
<dbReference type="CDD" id="cd02966">
    <property type="entry name" value="TlpA_like_family"/>
    <property type="match status" value="1"/>
</dbReference>
<evidence type="ECO:0000313" key="6">
    <source>
        <dbReference type="EMBL" id="EPR73021.1"/>
    </source>
</evidence>
<dbReference type="InterPro" id="IPR012336">
    <property type="entry name" value="Thioredoxin-like_fold"/>
</dbReference>
<dbReference type="Pfam" id="PF13905">
    <property type="entry name" value="Thioredoxin_8"/>
    <property type="match status" value="1"/>
</dbReference>
<organism evidence="6 7">
    <name type="scientific">Winogradskyella psychrotolerans RS-3</name>
    <dbReference type="NCBI Taxonomy" id="641526"/>
    <lineage>
        <taxon>Bacteria</taxon>
        <taxon>Pseudomonadati</taxon>
        <taxon>Bacteroidota</taxon>
        <taxon>Flavobacteriia</taxon>
        <taxon>Flavobacteriales</taxon>
        <taxon>Flavobacteriaceae</taxon>
        <taxon>Winogradskyella</taxon>
    </lineage>
</organism>
<gene>
    <name evidence="6" type="ORF">ADIWIN_1802</name>
</gene>
<comment type="subcellular location">
    <subcellularLocation>
        <location evidence="1">Cell envelope</location>
    </subcellularLocation>
</comment>
<evidence type="ECO:0000256" key="2">
    <source>
        <dbReference type="ARBA" id="ARBA00022748"/>
    </source>
</evidence>
<dbReference type="eggNOG" id="COG0526">
    <property type="taxonomic scope" value="Bacteria"/>
</dbReference>
<dbReference type="RefSeq" id="WP_020897619.1">
    <property type="nucleotide sequence ID" value="NZ_ATMR01000095.1"/>
</dbReference>
<comment type="caution">
    <text evidence="6">The sequence shown here is derived from an EMBL/GenBank/DDBJ whole genome shotgun (WGS) entry which is preliminary data.</text>
</comment>
<keyword evidence="4" id="KW-0676">Redox-active center</keyword>
<keyword evidence="7" id="KW-1185">Reference proteome</keyword>
<keyword evidence="6" id="KW-0449">Lipoprotein</keyword>
<dbReference type="PANTHER" id="PTHR42852">
    <property type="entry name" value="THIOL:DISULFIDE INTERCHANGE PROTEIN DSBE"/>
    <property type="match status" value="1"/>
</dbReference>
<keyword evidence="3" id="KW-1015">Disulfide bond</keyword>
<dbReference type="Gene3D" id="3.40.30.10">
    <property type="entry name" value="Glutaredoxin"/>
    <property type="match status" value="1"/>
</dbReference>
<dbReference type="AlphaFoldDB" id="S7VSK6"/>
<dbReference type="InterPro" id="IPR013766">
    <property type="entry name" value="Thioredoxin_domain"/>
</dbReference>
<protein>
    <submittedName>
        <fullName evidence="6">Putative lipoprotein/thioredoxin</fullName>
    </submittedName>
</protein>
<reference evidence="6 7" key="1">
    <citation type="journal article" date="2013" name="Genome Announc.">
        <title>Draft Genome Sequence of Winogradskyella psychrotolerans RS-3T, Isolated from the Marine Transect of Kongsfjorden, Ny-Alesund, Svalbard, Arctic Ocean.</title>
        <authorList>
            <person name="Kumar Pinnaka A."/>
            <person name="Ara S."/>
            <person name="Singh A."/>
            <person name="Shivaji S."/>
        </authorList>
    </citation>
    <scope>NUCLEOTIDE SEQUENCE [LARGE SCALE GENOMIC DNA]</scope>
    <source>
        <strain evidence="6 7">RS-3</strain>
    </source>
</reference>
<dbReference type="GO" id="GO:0030313">
    <property type="term" value="C:cell envelope"/>
    <property type="evidence" value="ECO:0007669"/>
    <property type="project" value="UniProtKB-SubCell"/>
</dbReference>
<keyword evidence="2" id="KW-0201">Cytochrome c-type biogenesis</keyword>
<dbReference type="InterPro" id="IPR036249">
    <property type="entry name" value="Thioredoxin-like_sf"/>
</dbReference>